<protein>
    <submittedName>
        <fullName evidence="3">Uncharacterized protein</fullName>
    </submittedName>
</protein>
<feature type="compositionally biased region" description="Polar residues" evidence="2">
    <location>
        <begin position="1"/>
        <end position="10"/>
    </location>
</feature>
<feature type="compositionally biased region" description="Polar residues" evidence="2">
    <location>
        <begin position="329"/>
        <end position="339"/>
    </location>
</feature>
<feature type="coiled-coil region" evidence="1">
    <location>
        <begin position="525"/>
        <end position="566"/>
    </location>
</feature>
<feature type="compositionally biased region" description="Basic and acidic residues" evidence="2">
    <location>
        <begin position="345"/>
        <end position="358"/>
    </location>
</feature>
<dbReference type="HOGENOM" id="CLU_400402_0_0_1"/>
<evidence type="ECO:0000313" key="4">
    <source>
        <dbReference type="Proteomes" id="UP000001449"/>
    </source>
</evidence>
<keyword evidence="1" id="KW-0175">Coiled coil</keyword>
<name>B5YLJ1_THAPS</name>
<feature type="region of interest" description="Disordered" evidence="2">
    <location>
        <begin position="329"/>
        <end position="371"/>
    </location>
</feature>
<reference evidence="3 4" key="2">
    <citation type="journal article" date="2008" name="Nature">
        <title>The Phaeodactylum genome reveals the evolutionary history of diatom genomes.</title>
        <authorList>
            <person name="Bowler C."/>
            <person name="Allen A.E."/>
            <person name="Badger J.H."/>
            <person name="Grimwood J."/>
            <person name="Jabbari K."/>
            <person name="Kuo A."/>
            <person name="Maheswari U."/>
            <person name="Martens C."/>
            <person name="Maumus F."/>
            <person name="Otillar R.P."/>
            <person name="Rayko E."/>
            <person name="Salamov A."/>
            <person name="Vandepoele K."/>
            <person name="Beszteri B."/>
            <person name="Gruber A."/>
            <person name="Heijde M."/>
            <person name="Katinka M."/>
            <person name="Mock T."/>
            <person name="Valentin K."/>
            <person name="Verret F."/>
            <person name="Berges J.A."/>
            <person name="Brownlee C."/>
            <person name="Cadoret J.P."/>
            <person name="Chiovitti A."/>
            <person name="Choi C.J."/>
            <person name="Coesel S."/>
            <person name="De Martino A."/>
            <person name="Detter J.C."/>
            <person name="Durkin C."/>
            <person name="Falciatore A."/>
            <person name="Fournet J."/>
            <person name="Haruta M."/>
            <person name="Huysman M.J."/>
            <person name="Jenkins B.D."/>
            <person name="Jiroutova K."/>
            <person name="Jorgensen R.E."/>
            <person name="Joubert Y."/>
            <person name="Kaplan A."/>
            <person name="Kroger N."/>
            <person name="Kroth P.G."/>
            <person name="La Roche J."/>
            <person name="Lindquist E."/>
            <person name="Lommer M."/>
            <person name="Martin-Jezequel V."/>
            <person name="Lopez P.J."/>
            <person name="Lucas S."/>
            <person name="Mangogna M."/>
            <person name="McGinnis K."/>
            <person name="Medlin L.K."/>
            <person name="Montsant A."/>
            <person name="Oudot-Le Secq M.P."/>
            <person name="Napoli C."/>
            <person name="Obornik M."/>
            <person name="Parker M.S."/>
            <person name="Petit J.L."/>
            <person name="Porcel B.M."/>
            <person name="Poulsen N."/>
            <person name="Robison M."/>
            <person name="Rychlewski L."/>
            <person name="Rynearson T.A."/>
            <person name="Schmutz J."/>
            <person name="Shapiro H."/>
            <person name="Siaut M."/>
            <person name="Stanley M."/>
            <person name="Sussman M.R."/>
            <person name="Taylor A.R."/>
            <person name="Vardi A."/>
            <person name="von Dassow P."/>
            <person name="Vyverman W."/>
            <person name="Willis A."/>
            <person name="Wyrwicz L.S."/>
            <person name="Rokhsar D.S."/>
            <person name="Weissenbach J."/>
            <person name="Armbrust E.V."/>
            <person name="Green B.R."/>
            <person name="Van de Peer Y."/>
            <person name="Grigoriev I.V."/>
        </authorList>
    </citation>
    <scope>NUCLEOTIDE SEQUENCE [LARGE SCALE GENOMIC DNA]</scope>
    <source>
        <strain evidence="3 4">CCMP1335</strain>
    </source>
</reference>
<sequence length="688" mass="76039">MNRFTTTNAASRRYTHQQHQRGSSTPTIDSEADALTPNGHHSHRAVNTNNNTTAAATADNSTADLMSWGTSVQILDQLKHETVTLATSIKQSNDLTSSTIKNEERANALIGREYERARLQMGEYARGARDVLEEEICSEEVRRGFGEVCGRELGIHVGDGHSGEGGEEARFASSDVAVGNSTTNMGDDSNRTSKRVYSHAKFISRKKSILTQLQTTLRTLQSNITNTRKSTIAINNETSSILHTIESRKLEMQKEQWMRSVEGRKRELEGEIHRGRGVKEAIGVARGRSGENAQKIAERLIRVFVRGGEHMGDQETILWTAETSDTSTLLPSLPQQSFHSHQHTQAKEQISERSDNISKESTASSHLETNQQGLYTLNTEANKYESELATISSLLDSFIQQNAEAGSEQKKSVAIKVDMEDVKTEIVELTSTKEEKTKAAAASNDELKAADLTLEKATAIVKELEAEKLENDKADVEVLQPALARMDAALKLQETLTAEAAAVSKATADHRHTIHKAQTDCDSKVNAVSNELREIKDNAETATCELEELKRVAANEKEAHATELQETKDFASKLEAATKAEVDRLESAKNAKADDRVNQIEARRTRMASLEDERHHDIETAKENLAIIKEMNAIRATLIEAEVELDEDGKELEVVPNLHGIIADLKANVETETDDRGDMETASLVNHY</sequence>
<dbReference type="AlphaFoldDB" id="B5YLJ1"/>
<feature type="coiled-coil region" evidence="1">
    <location>
        <begin position="419"/>
        <end position="467"/>
    </location>
</feature>
<evidence type="ECO:0000256" key="2">
    <source>
        <dbReference type="SAM" id="MobiDB-lite"/>
    </source>
</evidence>
<feature type="compositionally biased region" description="Polar residues" evidence="2">
    <location>
        <begin position="359"/>
        <end position="371"/>
    </location>
</feature>
<dbReference type="KEGG" id="tps:THAPS_25331"/>
<dbReference type="RefSeq" id="XP_002295524.1">
    <property type="nucleotide sequence ID" value="XM_002295488.1"/>
</dbReference>
<evidence type="ECO:0000256" key="1">
    <source>
        <dbReference type="SAM" id="Coils"/>
    </source>
</evidence>
<gene>
    <name evidence="3" type="ORF">THAPS_25331</name>
</gene>
<dbReference type="Proteomes" id="UP000001449">
    <property type="component" value="Chromosome 18"/>
</dbReference>
<dbReference type="GeneID" id="7450940"/>
<accession>B5YLJ1</accession>
<dbReference type="EMBL" id="CP001159">
    <property type="protein sequence ID" value="ACI64241.1"/>
    <property type="molecule type" value="Genomic_DNA"/>
</dbReference>
<reference evidence="3 4" key="1">
    <citation type="journal article" date="2004" name="Science">
        <title>The genome of the diatom Thalassiosira pseudonana: ecology, evolution, and metabolism.</title>
        <authorList>
            <person name="Armbrust E.V."/>
            <person name="Berges J.A."/>
            <person name="Bowler C."/>
            <person name="Green B.R."/>
            <person name="Martinez D."/>
            <person name="Putnam N.H."/>
            <person name="Zhou S."/>
            <person name="Allen A.E."/>
            <person name="Apt K.E."/>
            <person name="Bechner M."/>
            <person name="Brzezinski M.A."/>
            <person name="Chaal B.K."/>
            <person name="Chiovitti A."/>
            <person name="Davis A.K."/>
            <person name="Demarest M.S."/>
            <person name="Detter J.C."/>
            <person name="Glavina T."/>
            <person name="Goodstein D."/>
            <person name="Hadi M.Z."/>
            <person name="Hellsten U."/>
            <person name="Hildebrand M."/>
            <person name="Jenkins B.D."/>
            <person name="Jurka J."/>
            <person name="Kapitonov V.V."/>
            <person name="Kroger N."/>
            <person name="Lau W.W."/>
            <person name="Lane T.W."/>
            <person name="Larimer F.W."/>
            <person name="Lippmeier J.C."/>
            <person name="Lucas S."/>
            <person name="Medina M."/>
            <person name="Montsant A."/>
            <person name="Obornik M."/>
            <person name="Parker M.S."/>
            <person name="Palenik B."/>
            <person name="Pazour G.J."/>
            <person name="Richardson P.M."/>
            <person name="Rynearson T.A."/>
            <person name="Saito M.A."/>
            <person name="Schwartz D.C."/>
            <person name="Thamatrakoln K."/>
            <person name="Valentin K."/>
            <person name="Vardi A."/>
            <person name="Wilkerson F.P."/>
            <person name="Rokhsar D.S."/>
        </authorList>
    </citation>
    <scope>NUCLEOTIDE SEQUENCE [LARGE SCALE GENOMIC DNA]</scope>
    <source>
        <strain evidence="3 4">CCMP1335</strain>
    </source>
</reference>
<organism evidence="3 4">
    <name type="scientific">Thalassiosira pseudonana</name>
    <name type="common">Marine diatom</name>
    <name type="synonym">Cyclotella nana</name>
    <dbReference type="NCBI Taxonomy" id="35128"/>
    <lineage>
        <taxon>Eukaryota</taxon>
        <taxon>Sar</taxon>
        <taxon>Stramenopiles</taxon>
        <taxon>Ochrophyta</taxon>
        <taxon>Bacillariophyta</taxon>
        <taxon>Coscinodiscophyceae</taxon>
        <taxon>Thalassiosirophycidae</taxon>
        <taxon>Thalassiosirales</taxon>
        <taxon>Thalassiosiraceae</taxon>
        <taxon>Thalassiosira</taxon>
    </lineage>
</organism>
<evidence type="ECO:0000313" key="3">
    <source>
        <dbReference type="EMBL" id="ACI64241.1"/>
    </source>
</evidence>
<dbReference type="PaxDb" id="35128-Thaps25331"/>
<feature type="compositionally biased region" description="Basic and acidic residues" evidence="2">
    <location>
        <begin position="159"/>
        <end position="170"/>
    </location>
</feature>
<feature type="region of interest" description="Disordered" evidence="2">
    <location>
        <begin position="159"/>
        <end position="193"/>
    </location>
</feature>
<keyword evidence="4" id="KW-1185">Reference proteome</keyword>
<proteinExistence type="predicted"/>
<dbReference type="InParanoid" id="B5YLJ1"/>
<dbReference type="eggNOG" id="ENOG502R7E0">
    <property type="taxonomic scope" value="Eukaryota"/>
</dbReference>
<feature type="region of interest" description="Disordered" evidence="2">
    <location>
        <begin position="1"/>
        <end position="52"/>
    </location>
</feature>